<evidence type="ECO:0000256" key="1">
    <source>
        <dbReference type="SAM" id="Phobius"/>
    </source>
</evidence>
<comment type="caution">
    <text evidence="3">The sequence shown here is derived from an EMBL/GenBank/DDBJ whole genome shotgun (WGS) entry which is preliminary data.</text>
</comment>
<feature type="transmembrane region" description="Helical" evidence="1">
    <location>
        <begin position="100"/>
        <end position="119"/>
    </location>
</feature>
<organism evidence="3 4">
    <name type="scientific">Belliella filtrata</name>
    <dbReference type="NCBI Taxonomy" id="2923435"/>
    <lineage>
        <taxon>Bacteria</taxon>
        <taxon>Pseudomonadati</taxon>
        <taxon>Bacteroidota</taxon>
        <taxon>Cytophagia</taxon>
        <taxon>Cytophagales</taxon>
        <taxon>Cyclobacteriaceae</taxon>
        <taxon>Belliella</taxon>
    </lineage>
</organism>
<gene>
    <name evidence="3" type="ORF">MM239_20525</name>
</gene>
<reference evidence="3" key="1">
    <citation type="submission" date="2022-03" db="EMBL/GenBank/DDBJ databases">
        <title>De novo assembled genomes of Belliella spp. (Cyclobacteriaceae) strains.</title>
        <authorList>
            <person name="Szabo A."/>
            <person name="Korponai K."/>
            <person name="Felfoldi T."/>
        </authorList>
    </citation>
    <scope>NUCLEOTIDE SEQUENCE</scope>
    <source>
        <strain evidence="3">DSM 111904</strain>
    </source>
</reference>
<evidence type="ECO:0000259" key="2">
    <source>
        <dbReference type="Pfam" id="PF00487"/>
    </source>
</evidence>
<dbReference type="CDD" id="cd03506">
    <property type="entry name" value="Delta6-FADS-like"/>
    <property type="match status" value="1"/>
</dbReference>
<dbReference type="RefSeq" id="WP_241350209.1">
    <property type="nucleotide sequence ID" value="NZ_JAKZGP010000119.1"/>
</dbReference>
<feature type="transmembrane region" description="Helical" evidence="1">
    <location>
        <begin position="229"/>
        <end position="254"/>
    </location>
</feature>
<keyword evidence="1" id="KW-1133">Transmembrane helix</keyword>
<name>A0ABS9V5U1_9BACT</name>
<proteinExistence type="predicted"/>
<dbReference type="Pfam" id="PF00487">
    <property type="entry name" value="FA_desaturase"/>
    <property type="match status" value="1"/>
</dbReference>
<feature type="transmembrane region" description="Helical" evidence="1">
    <location>
        <begin position="66"/>
        <end position="88"/>
    </location>
</feature>
<evidence type="ECO:0000313" key="4">
    <source>
        <dbReference type="Proteomes" id="UP001165489"/>
    </source>
</evidence>
<feature type="transmembrane region" description="Helical" evidence="1">
    <location>
        <begin position="201"/>
        <end position="223"/>
    </location>
</feature>
<dbReference type="PANTHER" id="PTHR19353">
    <property type="entry name" value="FATTY ACID DESATURASE 2"/>
    <property type="match status" value="1"/>
</dbReference>
<dbReference type="InterPro" id="IPR012171">
    <property type="entry name" value="Fatty_acid_desaturase"/>
</dbReference>
<feature type="domain" description="Fatty acid desaturase" evidence="2">
    <location>
        <begin position="65"/>
        <end position="337"/>
    </location>
</feature>
<accession>A0ABS9V5U1</accession>
<dbReference type="PANTHER" id="PTHR19353:SF19">
    <property type="entry name" value="DELTA(5) FATTY ACID DESATURASE C-RELATED"/>
    <property type="match status" value="1"/>
</dbReference>
<keyword evidence="4" id="KW-1185">Reference proteome</keyword>
<evidence type="ECO:0000313" key="3">
    <source>
        <dbReference type="EMBL" id="MCH7411784.1"/>
    </source>
</evidence>
<dbReference type="InterPro" id="IPR005804">
    <property type="entry name" value="FA_desaturase_dom"/>
</dbReference>
<feature type="transmembrane region" description="Helical" evidence="1">
    <location>
        <begin position="40"/>
        <end position="60"/>
    </location>
</feature>
<keyword evidence="1" id="KW-0472">Membrane</keyword>
<dbReference type="EMBL" id="JAKZGP010000119">
    <property type="protein sequence ID" value="MCH7411784.1"/>
    <property type="molecule type" value="Genomic_DNA"/>
</dbReference>
<dbReference type="PIRSF" id="PIRSF015921">
    <property type="entry name" value="FA_sphinglp_des"/>
    <property type="match status" value="1"/>
</dbReference>
<sequence>MSKSIKFGTQTSSMFLETVRERINAYFEQKKISKKADGRMVAKTIGILTLWVGLYFALLFAEVNLWYHMMIAIGLGLTMGLIGFNIGHDALHGAYSKSPQINKALGILFNLIGANVYVWKMTHNKIHHTYTNIIGHDADLQVAPGMIRIHKDEPKKWIHKYQHIYAFFLYSFASISWFYRKDYMKFFDASLRIGDEKPPRIEYINLFAFKLIYYMFFLVIPLIVINLPWFQVLLLLLVMHLAEGTLIGNVFQLAHLVKETHMPKPENETEIHDSWAVHQMRSTVNFARESWLTGFLFGGLNFQIEHHLFPNICHVHYPAISSIVKETAEEFKIPYIENKTFISALKSHAGFLKKMGN</sequence>
<protein>
    <submittedName>
        <fullName evidence="3">Acyl-CoA desaturase</fullName>
    </submittedName>
</protein>
<dbReference type="Proteomes" id="UP001165489">
    <property type="component" value="Unassembled WGS sequence"/>
</dbReference>
<feature type="transmembrane region" description="Helical" evidence="1">
    <location>
        <begin position="163"/>
        <end position="180"/>
    </location>
</feature>
<keyword evidence="1" id="KW-0812">Transmembrane</keyword>